<organism evidence="2 3">
    <name type="scientific">Parvularcula mediterranea</name>
    <dbReference type="NCBI Taxonomy" id="2732508"/>
    <lineage>
        <taxon>Bacteria</taxon>
        <taxon>Pseudomonadati</taxon>
        <taxon>Pseudomonadota</taxon>
        <taxon>Alphaproteobacteria</taxon>
        <taxon>Parvularculales</taxon>
        <taxon>Parvularculaceae</taxon>
        <taxon>Parvularcula</taxon>
    </lineage>
</organism>
<evidence type="ECO:0000256" key="1">
    <source>
        <dbReference type="SAM" id="Phobius"/>
    </source>
</evidence>
<name>A0A7Y3RLF7_9PROT</name>
<feature type="transmembrane region" description="Helical" evidence="1">
    <location>
        <begin position="96"/>
        <end position="124"/>
    </location>
</feature>
<gene>
    <name evidence="2" type="ORF">HK107_05455</name>
</gene>
<keyword evidence="1" id="KW-0812">Transmembrane</keyword>
<evidence type="ECO:0000313" key="2">
    <source>
        <dbReference type="EMBL" id="NNU15765.1"/>
    </source>
</evidence>
<sequence>MDIFHGAPIGVFGFVILIILIGSFFSFMKVRSNNETIKALAQSGQPIDPKLLAHLGREDGNSRGGMLVAGVIVLFVAAGLYFFGQQIGAATGDEEVGPVFLGIATLVGFVGGGLLLTGLALAVFRKKDDDA</sequence>
<feature type="transmembrane region" description="Helical" evidence="1">
    <location>
        <begin position="6"/>
        <end position="28"/>
    </location>
</feature>
<accession>A0A7Y3RLF7</accession>
<keyword evidence="1" id="KW-1133">Transmembrane helix</keyword>
<keyword evidence="1" id="KW-0472">Membrane</keyword>
<protein>
    <submittedName>
        <fullName evidence="2">Uncharacterized protein</fullName>
    </submittedName>
</protein>
<proteinExistence type="predicted"/>
<dbReference type="RefSeq" id="WP_173197450.1">
    <property type="nucleotide sequence ID" value="NZ_JABFCX010000002.1"/>
</dbReference>
<dbReference type="EMBL" id="JABFCX010000002">
    <property type="protein sequence ID" value="NNU15765.1"/>
    <property type="molecule type" value="Genomic_DNA"/>
</dbReference>
<keyword evidence="3" id="KW-1185">Reference proteome</keyword>
<comment type="caution">
    <text evidence="2">The sequence shown here is derived from an EMBL/GenBank/DDBJ whole genome shotgun (WGS) entry which is preliminary data.</text>
</comment>
<dbReference type="Proteomes" id="UP000536835">
    <property type="component" value="Unassembled WGS sequence"/>
</dbReference>
<feature type="transmembrane region" description="Helical" evidence="1">
    <location>
        <begin position="64"/>
        <end position="84"/>
    </location>
</feature>
<reference evidence="2 3" key="1">
    <citation type="submission" date="2020-05" db="EMBL/GenBank/DDBJ databases">
        <title>Parvularcula mediterraneae sp. nov., isolated from polypropylene straw from shallow seawater of the seashore of Laganas in Zakynthos island, Greece.</title>
        <authorList>
            <person name="Szabo I."/>
            <person name="Al-Omari J."/>
            <person name="Rado J."/>
            <person name="Szerdahelyi G.S."/>
        </authorList>
    </citation>
    <scope>NUCLEOTIDE SEQUENCE [LARGE SCALE GENOMIC DNA]</scope>
    <source>
        <strain evidence="2 3">ZS-1/3</strain>
    </source>
</reference>
<evidence type="ECO:0000313" key="3">
    <source>
        <dbReference type="Proteomes" id="UP000536835"/>
    </source>
</evidence>
<dbReference type="AlphaFoldDB" id="A0A7Y3RLF7"/>